<dbReference type="GO" id="GO:0016020">
    <property type="term" value="C:membrane"/>
    <property type="evidence" value="ECO:0007669"/>
    <property type="project" value="InterPro"/>
</dbReference>
<dbReference type="KEGG" id="emc:129328602"/>
<dbReference type="Gene3D" id="1.25.40.420">
    <property type="match status" value="1"/>
</dbReference>
<dbReference type="GO" id="GO:0005615">
    <property type="term" value="C:extracellular space"/>
    <property type="evidence" value="ECO:0007669"/>
    <property type="project" value="TreeGrafter"/>
</dbReference>
<dbReference type="SMART" id="SM00875">
    <property type="entry name" value="BACK"/>
    <property type="match status" value="1"/>
</dbReference>
<evidence type="ECO:0000256" key="2">
    <source>
        <dbReference type="ARBA" id="ARBA00023180"/>
    </source>
</evidence>
<accession>A0AA97KWM5</accession>
<dbReference type="PROSITE" id="PS50287">
    <property type="entry name" value="SRCR_2"/>
    <property type="match status" value="1"/>
</dbReference>
<dbReference type="InterPro" id="IPR011333">
    <property type="entry name" value="SKP1/BTB/POZ_sf"/>
</dbReference>
<dbReference type="InterPro" id="IPR036772">
    <property type="entry name" value="SRCR-like_dom_sf"/>
</dbReference>
<keyword evidence="6" id="KW-1185">Reference proteome</keyword>
<dbReference type="Gene3D" id="3.30.710.10">
    <property type="entry name" value="Potassium Channel Kv1.1, Chain A"/>
    <property type="match status" value="1"/>
</dbReference>
<protein>
    <submittedName>
        <fullName evidence="7">Galectin-3-binding protein</fullName>
    </submittedName>
</protein>
<evidence type="ECO:0000256" key="4">
    <source>
        <dbReference type="SAM" id="SignalP"/>
    </source>
</evidence>
<dbReference type="InterPro" id="IPR051481">
    <property type="entry name" value="BTB-POZ/Galectin-3-binding"/>
</dbReference>
<dbReference type="Gene3D" id="3.10.250.10">
    <property type="entry name" value="SRCR-like domain"/>
    <property type="match status" value="1"/>
</dbReference>
<keyword evidence="1 3" id="KW-1015">Disulfide bond</keyword>
<evidence type="ECO:0000256" key="1">
    <source>
        <dbReference type="ARBA" id="ARBA00023157"/>
    </source>
</evidence>
<dbReference type="SMART" id="SM00202">
    <property type="entry name" value="SR"/>
    <property type="match status" value="1"/>
</dbReference>
<dbReference type="GeneID" id="129328602"/>
<feature type="chain" id="PRO_5041712609" evidence="4">
    <location>
        <begin position="38"/>
        <end position="565"/>
    </location>
</feature>
<evidence type="ECO:0000313" key="6">
    <source>
        <dbReference type="Proteomes" id="UP001190640"/>
    </source>
</evidence>
<proteinExistence type="predicted"/>
<dbReference type="CTD" id="3959"/>
<dbReference type="GO" id="GO:0031012">
    <property type="term" value="C:extracellular matrix"/>
    <property type="evidence" value="ECO:0007669"/>
    <property type="project" value="TreeGrafter"/>
</dbReference>
<dbReference type="Proteomes" id="UP001190640">
    <property type="component" value="Chromosome 4"/>
</dbReference>
<dbReference type="SUPFAM" id="SSF54695">
    <property type="entry name" value="POZ domain"/>
    <property type="match status" value="1"/>
</dbReference>
<organism evidence="6 7">
    <name type="scientific">Eublepharis macularius</name>
    <name type="common">Leopard gecko</name>
    <name type="synonym">Cyrtodactylus macularius</name>
    <dbReference type="NCBI Taxonomy" id="481883"/>
    <lineage>
        <taxon>Eukaryota</taxon>
        <taxon>Metazoa</taxon>
        <taxon>Chordata</taxon>
        <taxon>Craniata</taxon>
        <taxon>Vertebrata</taxon>
        <taxon>Euteleostomi</taxon>
        <taxon>Lepidosauria</taxon>
        <taxon>Squamata</taxon>
        <taxon>Bifurcata</taxon>
        <taxon>Gekkota</taxon>
        <taxon>Eublepharidae</taxon>
        <taxon>Eublepharinae</taxon>
        <taxon>Eublepharis</taxon>
    </lineage>
</organism>
<keyword evidence="2" id="KW-0325">Glycoprotein</keyword>
<reference evidence="7" key="1">
    <citation type="submission" date="2025-08" db="UniProtKB">
        <authorList>
            <consortium name="RefSeq"/>
        </authorList>
    </citation>
    <scope>IDENTIFICATION</scope>
    <source>
        <tissue evidence="7">Blood</tissue>
    </source>
</reference>
<dbReference type="InterPro" id="IPR001190">
    <property type="entry name" value="SRCR"/>
</dbReference>
<dbReference type="Pfam" id="PF07707">
    <property type="entry name" value="BACK"/>
    <property type="match status" value="1"/>
</dbReference>
<dbReference type="FunFam" id="3.10.250.10:FF:000011">
    <property type="entry name" value="Scavenger receptor class A member 5"/>
    <property type="match status" value="1"/>
</dbReference>
<dbReference type="SUPFAM" id="SSF56487">
    <property type="entry name" value="SRCR-like"/>
    <property type="match status" value="1"/>
</dbReference>
<evidence type="ECO:0000256" key="3">
    <source>
        <dbReference type="PROSITE-ProRule" id="PRU00196"/>
    </source>
</evidence>
<feature type="disulfide bond" evidence="3">
    <location>
        <begin position="112"/>
        <end position="122"/>
    </location>
</feature>
<feature type="disulfide bond" evidence="3">
    <location>
        <begin position="68"/>
        <end position="132"/>
    </location>
</feature>
<dbReference type="Pfam" id="PF00530">
    <property type="entry name" value="SRCR"/>
    <property type="match status" value="1"/>
</dbReference>
<evidence type="ECO:0000259" key="5">
    <source>
        <dbReference type="PROSITE" id="PS50287"/>
    </source>
</evidence>
<feature type="domain" description="SRCR" evidence="5">
    <location>
        <begin position="43"/>
        <end position="143"/>
    </location>
</feature>
<dbReference type="RefSeq" id="XP_054833749.1">
    <property type="nucleotide sequence ID" value="XM_054977774.1"/>
</dbReference>
<dbReference type="PANTHER" id="PTHR24410:SF16">
    <property type="entry name" value="GALECTIN-3-BINDING PROTEIN"/>
    <property type="match status" value="1"/>
</dbReference>
<keyword evidence="4" id="KW-0732">Signal</keyword>
<feature type="signal peptide" evidence="4">
    <location>
        <begin position="1"/>
        <end position="37"/>
    </location>
</feature>
<evidence type="ECO:0000313" key="7">
    <source>
        <dbReference type="RefSeq" id="XP_054833749.1"/>
    </source>
</evidence>
<dbReference type="PRINTS" id="PR00258">
    <property type="entry name" value="SPERACTRCPTR"/>
</dbReference>
<name>A0AA97KWM5_EUBMA</name>
<gene>
    <name evidence="7" type="primary">LGALS3BP</name>
</gene>
<feature type="disulfide bond" evidence="3">
    <location>
        <begin position="81"/>
        <end position="142"/>
    </location>
</feature>
<dbReference type="AlphaFoldDB" id="A0AA97KWM5"/>
<dbReference type="PANTHER" id="PTHR24410">
    <property type="entry name" value="HL07962P-RELATED"/>
    <property type="match status" value="1"/>
</dbReference>
<sequence length="565" mass="63055">MCFLLTGIFHGQLHRTPPGLLMLSLLLLWQGLTGSVAIHNIGVRLADGNSLNEGRVEIYYDGQWGTICDDGWDMAEADVVCRSLGFIGAKEVKASAAFGQGSGPIFLDDVGCVGTETSLAQCSSPGWLTHNCGHGEDAGVVCGNRIHNHGSFVLDHSGNLSEDLGKLYDSQQYCDLNITVVIAENNLESQDPICAHSLILHMNSEASILLQDRNKSYTLVVEEECLPMVNSFIRYFYSRKIEIALDSVKCYHNLASAYGASGLQADCRQIFPYLLPSDPSFRGPLELYEYSLSSGDIPLQELILQFLAWNCEDLSNTEAWLRLKPAHMEALLSRSDVVIESEWSLWKALDRWAQANGPAEMTTLLEKIRFPMLLPEQLFKLQFNLTFGGDYKDVFQRKILEALEFHTVPFTLLSQFKPHVLTSEAYVPRCYVASTWSTHLTRDLLTQLNGSSISQSFETPKHSSFLFNSQKISWSFSYYGMAQECQNDSFCSSETFPILHLAPTDLQDATFWYMNKALLLCHGSYITGVLDFKNGTAGVPSTTFPCPTEYTDFMALVRPAYNLNA</sequence>
<dbReference type="InterPro" id="IPR011705">
    <property type="entry name" value="BACK"/>
</dbReference>
<dbReference type="PROSITE" id="PS00420">
    <property type="entry name" value="SRCR_1"/>
    <property type="match status" value="1"/>
</dbReference>